<evidence type="ECO:0000313" key="2">
    <source>
        <dbReference type="Proteomes" id="UP000814176"/>
    </source>
</evidence>
<protein>
    <submittedName>
        <fullName evidence="1">Uncharacterized protein</fullName>
    </submittedName>
</protein>
<dbReference type="EMBL" id="JADCUA010000016">
    <property type="protein sequence ID" value="KAH9834155.1"/>
    <property type="molecule type" value="Genomic_DNA"/>
</dbReference>
<dbReference type="Proteomes" id="UP000814176">
    <property type="component" value="Unassembled WGS sequence"/>
</dbReference>
<reference evidence="1 2" key="1">
    <citation type="journal article" date="2021" name="Environ. Microbiol.">
        <title>Gene family expansions and transcriptome signatures uncover fungal adaptations to wood decay.</title>
        <authorList>
            <person name="Hage H."/>
            <person name="Miyauchi S."/>
            <person name="Viragh M."/>
            <person name="Drula E."/>
            <person name="Min B."/>
            <person name="Chaduli D."/>
            <person name="Navarro D."/>
            <person name="Favel A."/>
            <person name="Norest M."/>
            <person name="Lesage-Meessen L."/>
            <person name="Balint B."/>
            <person name="Merenyi Z."/>
            <person name="de Eugenio L."/>
            <person name="Morin E."/>
            <person name="Martinez A.T."/>
            <person name="Baldrian P."/>
            <person name="Stursova M."/>
            <person name="Martinez M.J."/>
            <person name="Novotny C."/>
            <person name="Magnuson J.K."/>
            <person name="Spatafora J.W."/>
            <person name="Maurice S."/>
            <person name="Pangilinan J."/>
            <person name="Andreopoulos W."/>
            <person name="LaButti K."/>
            <person name="Hundley H."/>
            <person name="Na H."/>
            <person name="Kuo A."/>
            <person name="Barry K."/>
            <person name="Lipzen A."/>
            <person name="Henrissat B."/>
            <person name="Riley R."/>
            <person name="Ahrendt S."/>
            <person name="Nagy L.G."/>
            <person name="Grigoriev I.V."/>
            <person name="Martin F."/>
            <person name="Rosso M.N."/>
        </authorList>
    </citation>
    <scope>NUCLEOTIDE SEQUENCE [LARGE SCALE GENOMIC DNA]</scope>
    <source>
        <strain evidence="1 2">CIRM-BRFM 1785</strain>
    </source>
</reference>
<gene>
    <name evidence="1" type="ORF">C8Q71DRAFT_771416</name>
</gene>
<sequence>MYRAGSVCALSVLVSRRRCCTFTRPYRTYPPCIPFRARRPLRLVQQYFACIVPTVNRNHPRPQKLSCSSTLDDSCVHHCTVYKVQNLTLAGAYRSQPCGTYGRLAGQARLVGFPRLLSRHFREFYSRAVKQLTSFYNLNGSLILTESGSVPGTTGRGYAAGPIMQVSVVG</sequence>
<organism evidence="1 2">
    <name type="scientific">Rhodofomes roseus</name>
    <dbReference type="NCBI Taxonomy" id="34475"/>
    <lineage>
        <taxon>Eukaryota</taxon>
        <taxon>Fungi</taxon>
        <taxon>Dikarya</taxon>
        <taxon>Basidiomycota</taxon>
        <taxon>Agaricomycotina</taxon>
        <taxon>Agaricomycetes</taxon>
        <taxon>Polyporales</taxon>
        <taxon>Rhodofomes</taxon>
    </lineage>
</organism>
<dbReference type="GeneID" id="72005087"/>
<keyword evidence="2" id="KW-1185">Reference proteome</keyword>
<evidence type="ECO:0000313" key="1">
    <source>
        <dbReference type="EMBL" id="KAH9834155.1"/>
    </source>
</evidence>
<dbReference type="RefSeq" id="XP_047776811.1">
    <property type="nucleotide sequence ID" value="XM_047924355.1"/>
</dbReference>
<proteinExistence type="predicted"/>
<accession>A0ABQ8KB48</accession>
<comment type="caution">
    <text evidence="1">The sequence shown here is derived from an EMBL/GenBank/DDBJ whole genome shotgun (WGS) entry which is preliminary data.</text>
</comment>
<name>A0ABQ8KB48_9APHY</name>